<gene>
    <name evidence="6" type="ORF">TSYNT_7346</name>
</gene>
<feature type="domain" description="Cobalamin biosynthesis precorrin-8X methylmutase CobH/CbiC" evidence="5">
    <location>
        <begin position="13"/>
        <end position="207"/>
    </location>
</feature>
<dbReference type="Gene3D" id="3.40.50.10230">
    <property type="entry name" value="Cobalamin biosynthesis CobH/CbiC, precorrin-8X methylmutase"/>
    <property type="match status" value="1"/>
</dbReference>
<keyword evidence="4" id="KW-0413">Isomerase</keyword>
<dbReference type="Proteomes" id="UP000062160">
    <property type="component" value="Unassembled WGS sequence"/>
</dbReference>
<evidence type="ECO:0000256" key="4">
    <source>
        <dbReference type="ARBA" id="ARBA00023235"/>
    </source>
</evidence>
<dbReference type="RefSeq" id="WP_059032719.1">
    <property type="nucleotide sequence ID" value="NZ_BSDN01000002.1"/>
</dbReference>
<protein>
    <submittedName>
        <fullName evidence="6">Precorrin-8X/cobalt-precorrin-8 methylmutase</fullName>
    </submittedName>
</protein>
<evidence type="ECO:0000259" key="5">
    <source>
        <dbReference type="Pfam" id="PF02570"/>
    </source>
</evidence>
<proteinExistence type="inferred from homology"/>
<comment type="similarity">
    <text evidence="2">Belongs to the CobH/CbiC family.</text>
</comment>
<dbReference type="GO" id="GO:0016993">
    <property type="term" value="F:precorrin-8X methylmutase activity"/>
    <property type="evidence" value="ECO:0007669"/>
    <property type="project" value="InterPro"/>
</dbReference>
<dbReference type="SUPFAM" id="SSF63965">
    <property type="entry name" value="Precorrin-8X methylmutase CbiC/CobH"/>
    <property type="match status" value="1"/>
</dbReference>
<dbReference type="AlphaFoldDB" id="A0A0U9HMK9"/>
<dbReference type="PANTHER" id="PTHR43588:SF1">
    <property type="entry name" value="COBALT-PRECORRIN-8 METHYLMUTASE"/>
    <property type="match status" value="1"/>
</dbReference>
<dbReference type="GO" id="GO:0009236">
    <property type="term" value="P:cobalamin biosynthetic process"/>
    <property type="evidence" value="ECO:0007669"/>
    <property type="project" value="UniProtKB-UniPathway"/>
</dbReference>
<name>A0A0U9HMK9_9FIRM</name>
<evidence type="ECO:0000313" key="6">
    <source>
        <dbReference type="EMBL" id="GAQ25327.1"/>
    </source>
</evidence>
<dbReference type="InterPro" id="IPR003722">
    <property type="entry name" value="Cbl_synth_CobH/CbiC"/>
</dbReference>
<dbReference type="STRING" id="224999.GCA_001485475_01343"/>
<dbReference type="PANTHER" id="PTHR43588">
    <property type="entry name" value="COBALT-PRECORRIN-8 METHYLMUTASE"/>
    <property type="match status" value="1"/>
</dbReference>
<comment type="pathway">
    <text evidence="1">Cofactor biosynthesis; adenosylcobalamin biosynthesis.</text>
</comment>
<keyword evidence="7" id="KW-1185">Reference proteome</keyword>
<dbReference type="InterPro" id="IPR036588">
    <property type="entry name" value="CobH/CbiC_sf"/>
</dbReference>
<evidence type="ECO:0000256" key="3">
    <source>
        <dbReference type="ARBA" id="ARBA00022573"/>
    </source>
</evidence>
<keyword evidence="3" id="KW-0169">Cobalamin biosynthesis</keyword>
<organism evidence="6">
    <name type="scientific">Tepidanaerobacter syntrophicus</name>
    <dbReference type="NCBI Taxonomy" id="224999"/>
    <lineage>
        <taxon>Bacteria</taxon>
        <taxon>Bacillati</taxon>
        <taxon>Bacillota</taxon>
        <taxon>Clostridia</taxon>
        <taxon>Thermosediminibacterales</taxon>
        <taxon>Tepidanaerobacteraceae</taxon>
        <taxon>Tepidanaerobacter</taxon>
    </lineage>
</organism>
<dbReference type="OrthoDB" id="9780708at2"/>
<sequence>MGNLSYVKTPEGIEKKSFEIIEENVDKANFSPKEWNVVRRVIHTTADFDFANLLKFSPGAIEAGLSAMQKGCRIYTDTRMAEAGINKKALKELGCKALCMVDDPQAAEMAKREGITRSMASVMMAAAFPDIKIYVLGNAPTALFKLIELIREGKANPDLIIGVPVGFVGAAESKEELSKLSVPHIITKGQKGGSNIAAAIVNALMYMSLEEKTIKNG</sequence>
<evidence type="ECO:0000313" key="7">
    <source>
        <dbReference type="Proteomes" id="UP000062160"/>
    </source>
</evidence>
<accession>A0A0U9HMK9</accession>
<dbReference type="Pfam" id="PF02570">
    <property type="entry name" value="CbiC"/>
    <property type="match status" value="1"/>
</dbReference>
<evidence type="ECO:0000256" key="2">
    <source>
        <dbReference type="ARBA" id="ARBA00009774"/>
    </source>
</evidence>
<evidence type="ECO:0000256" key="1">
    <source>
        <dbReference type="ARBA" id="ARBA00004953"/>
    </source>
</evidence>
<reference evidence="6" key="1">
    <citation type="journal article" date="2016" name="Genome Announc.">
        <title>Draft Genome Sequence of the Syntrophic Lactate-Degrading Bacterium Tepidanaerobacter syntrophicus JLT.</title>
        <authorList>
            <person name="Matsuura N."/>
            <person name="Ohashi A."/>
            <person name="Tourlousse D.M."/>
            <person name="Sekiguchi Y."/>
        </authorList>
    </citation>
    <scope>NUCLEOTIDE SEQUENCE [LARGE SCALE GENOMIC DNA]</scope>
    <source>
        <strain evidence="6">JL</strain>
    </source>
</reference>
<dbReference type="UniPathway" id="UPA00148"/>
<dbReference type="EMBL" id="DF977001">
    <property type="protein sequence ID" value="GAQ25327.1"/>
    <property type="molecule type" value="Genomic_DNA"/>
</dbReference>